<dbReference type="SUPFAM" id="SSF81321">
    <property type="entry name" value="Family A G protein-coupled receptor-like"/>
    <property type="match status" value="1"/>
</dbReference>
<sequence>MENASVVVNTTGAVWTSRQAAVFSALPKPFPEALSVAVAGIVAMVGIIAGNCLVCVAIAKDRSLKAVQNWYLVSLAVCDLMVGALIMPFSLANEIMGYWYFGQVWCEVYLMMDVLACTASIWNLCLISLDRLWSVTNPIKHSNKRKPKWVCGMITVAWLLSLVVCVPPLFGWKGDQLPDGTCDINASFEYSIYSSVGSFFIPLVLMTSMYTKIFMTVRKRGRGTVRLHYKRGMRPTTSGNEKSSGISSQKDHIRLTVDGELGQIIQKYKFHRRIMEIAERAGIATEEKDQELGENDDSTSAGRSVNSTAVLGPAAQHQVLLARGRSLSIWLKKDDSSLESTGGQDLDPAAAQALAFPGTKSRIMHVRERRFTILLGVILGAFILCWLPFFLTLFLQAVCTTCRDNTPLLLFKFFFWIGYLNSAANPIIYTVFNRDFRRAFKRLLCRRRAMGQKNETTGTTG</sequence>
<dbReference type="OMA" id="IAVITCR"/>
<dbReference type="GO" id="GO:0004935">
    <property type="term" value="F:adrenergic receptor activity"/>
    <property type="evidence" value="ECO:0007669"/>
    <property type="project" value="InterPro"/>
</dbReference>
<protein>
    <submittedName>
        <fullName evidence="14">Alpha-2B adrenergic receptor-like isoform X1</fullName>
    </submittedName>
</protein>
<evidence type="ECO:0000256" key="8">
    <source>
        <dbReference type="ARBA" id="ARBA00023180"/>
    </source>
</evidence>
<feature type="region of interest" description="Disordered" evidence="10">
    <location>
        <begin position="285"/>
        <end position="305"/>
    </location>
</feature>
<organism evidence="13 14">
    <name type="scientific">Branchiostoma floridae</name>
    <name type="common">Florida lancelet</name>
    <name type="synonym">Amphioxus</name>
    <dbReference type="NCBI Taxonomy" id="7739"/>
    <lineage>
        <taxon>Eukaryota</taxon>
        <taxon>Metazoa</taxon>
        <taxon>Chordata</taxon>
        <taxon>Cephalochordata</taxon>
        <taxon>Leptocardii</taxon>
        <taxon>Amphioxiformes</taxon>
        <taxon>Branchiostomatidae</taxon>
        <taxon>Branchiostoma</taxon>
    </lineage>
</organism>
<dbReference type="OrthoDB" id="5955450at2759"/>
<feature type="transmembrane region" description="Helical" evidence="11">
    <location>
        <begin position="33"/>
        <end position="58"/>
    </location>
</feature>
<dbReference type="PRINTS" id="PR01103">
    <property type="entry name" value="ADRENERGICR"/>
</dbReference>
<keyword evidence="8" id="KW-0325">Glycoprotein</keyword>
<dbReference type="FunFam" id="1.20.1070.10:FF:000420">
    <property type="entry name" value="OCTopamine Receptor (GPCR)"/>
    <property type="match status" value="1"/>
</dbReference>
<evidence type="ECO:0000256" key="5">
    <source>
        <dbReference type="ARBA" id="ARBA00023040"/>
    </source>
</evidence>
<feature type="transmembrane region" description="Helical" evidence="11">
    <location>
        <begin position="371"/>
        <end position="393"/>
    </location>
</feature>
<dbReference type="KEGG" id="bfo:118415035"/>
<evidence type="ECO:0000313" key="14">
    <source>
        <dbReference type="RefSeq" id="XP_035675306.1"/>
    </source>
</evidence>
<keyword evidence="4 11" id="KW-1133">Transmembrane helix</keyword>
<dbReference type="Pfam" id="PF00001">
    <property type="entry name" value="7tm_1"/>
    <property type="match status" value="1"/>
</dbReference>
<feature type="transmembrane region" description="Helical" evidence="11">
    <location>
        <begin position="413"/>
        <end position="432"/>
    </location>
</feature>
<keyword evidence="13" id="KW-1185">Reference proteome</keyword>
<evidence type="ECO:0000256" key="10">
    <source>
        <dbReference type="SAM" id="MobiDB-lite"/>
    </source>
</evidence>
<dbReference type="Gene3D" id="1.20.1070.10">
    <property type="entry name" value="Rhodopsin 7-helix transmembrane proteins"/>
    <property type="match status" value="1"/>
</dbReference>
<dbReference type="PANTHER" id="PTHR24248">
    <property type="entry name" value="ADRENERGIC RECEPTOR-RELATED G-PROTEIN COUPLED RECEPTOR"/>
    <property type="match status" value="1"/>
</dbReference>
<evidence type="ECO:0000313" key="13">
    <source>
        <dbReference type="Proteomes" id="UP000001554"/>
    </source>
</evidence>
<dbReference type="Proteomes" id="UP000001554">
    <property type="component" value="Chromosome 4"/>
</dbReference>
<evidence type="ECO:0000256" key="1">
    <source>
        <dbReference type="ARBA" id="ARBA00004651"/>
    </source>
</evidence>
<evidence type="ECO:0000256" key="4">
    <source>
        <dbReference type="ARBA" id="ARBA00022989"/>
    </source>
</evidence>
<keyword evidence="6 11" id="KW-0472">Membrane</keyword>
<evidence type="ECO:0000256" key="2">
    <source>
        <dbReference type="ARBA" id="ARBA00022475"/>
    </source>
</evidence>
<keyword evidence="7" id="KW-0675">Receptor</keyword>
<evidence type="ECO:0000256" key="9">
    <source>
        <dbReference type="ARBA" id="ARBA00023224"/>
    </source>
</evidence>
<name>A0A9J7MPZ8_BRAFL</name>
<dbReference type="GeneID" id="118415035"/>
<gene>
    <name evidence="14" type="primary">LOC118415035</name>
</gene>
<dbReference type="PANTHER" id="PTHR24248:SF174">
    <property type="entry name" value="TYRAMINE_OCTOPAMINE RECEPTOR"/>
    <property type="match status" value="1"/>
</dbReference>
<feature type="transmembrane region" description="Helical" evidence="11">
    <location>
        <begin position="190"/>
        <end position="210"/>
    </location>
</feature>
<feature type="transmembrane region" description="Helical" evidence="11">
    <location>
        <begin position="70"/>
        <end position="89"/>
    </location>
</feature>
<dbReference type="GO" id="GO:0004930">
    <property type="term" value="F:G protein-coupled receptor activity"/>
    <property type="evidence" value="ECO:0000318"/>
    <property type="project" value="GO_Central"/>
</dbReference>
<feature type="transmembrane region" description="Helical" evidence="11">
    <location>
        <begin position="109"/>
        <end position="129"/>
    </location>
</feature>
<keyword evidence="5" id="KW-0297">G-protein coupled receptor</keyword>
<dbReference type="CDD" id="cd15059">
    <property type="entry name" value="7tmA_alpha2_AR"/>
    <property type="match status" value="1"/>
</dbReference>
<dbReference type="PROSITE" id="PS50262">
    <property type="entry name" value="G_PROTEIN_RECEP_F1_2"/>
    <property type="match status" value="1"/>
</dbReference>
<dbReference type="GO" id="GO:0005886">
    <property type="term" value="C:plasma membrane"/>
    <property type="evidence" value="ECO:0000318"/>
    <property type="project" value="GO_Central"/>
</dbReference>
<evidence type="ECO:0000256" key="3">
    <source>
        <dbReference type="ARBA" id="ARBA00022692"/>
    </source>
</evidence>
<keyword evidence="2" id="KW-1003">Cell membrane</keyword>
<dbReference type="AlphaFoldDB" id="A0A9J7MPZ8"/>
<evidence type="ECO:0000256" key="7">
    <source>
        <dbReference type="ARBA" id="ARBA00023170"/>
    </source>
</evidence>
<feature type="transmembrane region" description="Helical" evidence="11">
    <location>
        <begin position="149"/>
        <end position="170"/>
    </location>
</feature>
<reference evidence="14" key="2">
    <citation type="submission" date="2025-08" db="UniProtKB">
        <authorList>
            <consortium name="RefSeq"/>
        </authorList>
    </citation>
    <scope>IDENTIFICATION</scope>
    <source>
        <strain evidence="14">S238N-H82</strain>
        <tissue evidence="14">Testes</tissue>
    </source>
</reference>
<dbReference type="InterPro" id="IPR017452">
    <property type="entry name" value="GPCR_Rhodpsn_7TM"/>
</dbReference>
<reference evidence="13" key="1">
    <citation type="journal article" date="2020" name="Nat. Ecol. Evol.">
        <title>Deeply conserved synteny resolves early events in vertebrate evolution.</title>
        <authorList>
            <person name="Simakov O."/>
            <person name="Marletaz F."/>
            <person name="Yue J.X."/>
            <person name="O'Connell B."/>
            <person name="Jenkins J."/>
            <person name="Brandt A."/>
            <person name="Calef R."/>
            <person name="Tung C.H."/>
            <person name="Huang T.K."/>
            <person name="Schmutz J."/>
            <person name="Satoh N."/>
            <person name="Yu J.K."/>
            <person name="Putnam N.H."/>
            <person name="Green R.E."/>
            <person name="Rokhsar D.S."/>
        </authorList>
    </citation>
    <scope>NUCLEOTIDE SEQUENCE [LARGE SCALE GENOMIC DNA]</scope>
    <source>
        <strain evidence="13">S238N-H82</strain>
    </source>
</reference>
<feature type="domain" description="G-protein coupled receptors family 1 profile" evidence="12">
    <location>
        <begin position="50"/>
        <end position="429"/>
    </location>
</feature>
<evidence type="ECO:0000259" key="12">
    <source>
        <dbReference type="PROSITE" id="PS50262"/>
    </source>
</evidence>
<evidence type="ECO:0000256" key="11">
    <source>
        <dbReference type="SAM" id="Phobius"/>
    </source>
</evidence>
<dbReference type="InterPro" id="IPR002233">
    <property type="entry name" value="ADR_fam"/>
</dbReference>
<dbReference type="RefSeq" id="XP_035675306.1">
    <property type="nucleotide sequence ID" value="XM_035819413.1"/>
</dbReference>
<evidence type="ECO:0000256" key="6">
    <source>
        <dbReference type="ARBA" id="ARBA00023136"/>
    </source>
</evidence>
<accession>A0A9J7MPZ8</accession>
<comment type="subcellular location">
    <subcellularLocation>
        <location evidence="1">Cell membrane</location>
        <topology evidence="1">Multi-pass membrane protein</topology>
    </subcellularLocation>
</comment>
<dbReference type="InterPro" id="IPR000276">
    <property type="entry name" value="GPCR_Rhodpsn"/>
</dbReference>
<dbReference type="PRINTS" id="PR00237">
    <property type="entry name" value="GPCRRHODOPSN"/>
</dbReference>
<proteinExistence type="predicted"/>
<keyword evidence="9" id="KW-0807">Transducer</keyword>
<dbReference type="SMART" id="SM01381">
    <property type="entry name" value="7TM_GPCR_Srsx"/>
    <property type="match status" value="1"/>
</dbReference>
<keyword evidence="3 11" id="KW-0812">Transmembrane</keyword>